<feature type="transmembrane region" description="Helical" evidence="1">
    <location>
        <begin position="166"/>
        <end position="188"/>
    </location>
</feature>
<proteinExistence type="predicted"/>
<keyword evidence="4" id="KW-1185">Reference proteome</keyword>
<keyword evidence="1" id="KW-0472">Membrane</keyword>
<keyword evidence="1" id="KW-0812">Transmembrane</keyword>
<reference evidence="3" key="2">
    <citation type="submission" date="2020-05" db="UniProtKB">
        <authorList>
            <consortium name="EnsemblMetazoa"/>
        </authorList>
    </citation>
    <scope>IDENTIFICATION</scope>
    <source>
        <strain evidence="3">WRAIR2</strain>
    </source>
</reference>
<dbReference type="Pfam" id="PF16028">
    <property type="entry name" value="SLC3A2_N"/>
    <property type="match status" value="1"/>
</dbReference>
<accession>A0A182ND71</accession>
<dbReference type="EnsemblMetazoa" id="ADIR005585-RA">
    <property type="protein sequence ID" value="ADIR005585-PA"/>
    <property type="gene ID" value="ADIR005585"/>
</dbReference>
<keyword evidence="1" id="KW-1133">Transmembrane helix</keyword>
<sequence>MSAATHTTQLEHCNTHASNNKDTLLRYVPVIISGNGKQVTTYALIDEGSSSTFVDKELIDGLGIAGTPQSLCLRWTSNATRVEADSVRVALKISGTFKHASTYDLPVVHTVSDLALPSQSLPVDAIKSNYSHLKGLPLEGLSDALCAESEPKESYKKIFEPRRRRWLLLLLFWALWGTMLIGLSYITYDTPSCAAPMPLSWWQKDPLDELDADSGCWDHSVQLVNRALCSFDLPWLPMVDGTSQLRRH</sequence>
<name>A0A182ND71_9DIPT</name>
<dbReference type="Proteomes" id="UP000075884">
    <property type="component" value="Unassembled WGS sequence"/>
</dbReference>
<evidence type="ECO:0000313" key="3">
    <source>
        <dbReference type="EnsemblMetazoa" id="ADIR005585-PA"/>
    </source>
</evidence>
<evidence type="ECO:0000313" key="4">
    <source>
        <dbReference type="Proteomes" id="UP000075884"/>
    </source>
</evidence>
<evidence type="ECO:0000259" key="2">
    <source>
        <dbReference type="Pfam" id="PF16028"/>
    </source>
</evidence>
<reference evidence="4" key="1">
    <citation type="submission" date="2013-03" db="EMBL/GenBank/DDBJ databases">
        <title>The Genome Sequence of Anopheles dirus WRAIR2.</title>
        <authorList>
            <consortium name="The Broad Institute Genomics Platform"/>
            <person name="Neafsey D.E."/>
            <person name="Walton C."/>
            <person name="Walker B."/>
            <person name="Young S.K."/>
            <person name="Zeng Q."/>
            <person name="Gargeya S."/>
            <person name="Fitzgerald M."/>
            <person name="Haas B."/>
            <person name="Abouelleil A."/>
            <person name="Allen A.W."/>
            <person name="Alvarado L."/>
            <person name="Arachchi H.M."/>
            <person name="Berlin A.M."/>
            <person name="Chapman S.B."/>
            <person name="Gainer-Dewar J."/>
            <person name="Goldberg J."/>
            <person name="Griggs A."/>
            <person name="Gujja S."/>
            <person name="Hansen M."/>
            <person name="Howarth C."/>
            <person name="Imamovic A."/>
            <person name="Ireland A."/>
            <person name="Larimer J."/>
            <person name="McCowan C."/>
            <person name="Murphy C."/>
            <person name="Pearson M."/>
            <person name="Poon T.W."/>
            <person name="Priest M."/>
            <person name="Roberts A."/>
            <person name="Saif S."/>
            <person name="Shea T."/>
            <person name="Sisk P."/>
            <person name="Sykes S."/>
            <person name="Wortman J."/>
            <person name="Nusbaum C."/>
            <person name="Birren B."/>
        </authorList>
    </citation>
    <scope>NUCLEOTIDE SEQUENCE [LARGE SCALE GENOMIC DNA]</scope>
    <source>
        <strain evidence="4">WRAIR2</strain>
    </source>
</reference>
<evidence type="ECO:0000256" key="1">
    <source>
        <dbReference type="SAM" id="Phobius"/>
    </source>
</evidence>
<organism evidence="3 4">
    <name type="scientific">Anopheles dirus</name>
    <dbReference type="NCBI Taxonomy" id="7168"/>
    <lineage>
        <taxon>Eukaryota</taxon>
        <taxon>Metazoa</taxon>
        <taxon>Ecdysozoa</taxon>
        <taxon>Arthropoda</taxon>
        <taxon>Hexapoda</taxon>
        <taxon>Insecta</taxon>
        <taxon>Pterygota</taxon>
        <taxon>Neoptera</taxon>
        <taxon>Endopterygota</taxon>
        <taxon>Diptera</taxon>
        <taxon>Nematocera</taxon>
        <taxon>Culicoidea</taxon>
        <taxon>Culicidae</taxon>
        <taxon>Anophelinae</taxon>
        <taxon>Anopheles</taxon>
    </lineage>
</organism>
<dbReference type="PANTHER" id="PTHR47331:SF5">
    <property type="entry name" value="RIBONUCLEASE H"/>
    <property type="match status" value="1"/>
</dbReference>
<protein>
    <recommendedName>
        <fullName evidence="2">Solute carrier family 3 member 2 N-terminal domain-containing protein</fullName>
    </recommendedName>
</protein>
<dbReference type="PANTHER" id="PTHR47331">
    <property type="entry name" value="PHD-TYPE DOMAIN-CONTAINING PROTEIN"/>
    <property type="match status" value="1"/>
</dbReference>
<dbReference type="InterPro" id="IPR031984">
    <property type="entry name" value="SLC3A2_N"/>
</dbReference>
<feature type="domain" description="Solute carrier family 3 member 2 N-terminal" evidence="2">
    <location>
        <begin position="163"/>
        <end position="207"/>
    </location>
</feature>
<dbReference type="VEuPathDB" id="VectorBase:ADIR005585"/>
<dbReference type="STRING" id="7168.A0A182ND71"/>
<dbReference type="AlphaFoldDB" id="A0A182ND71"/>